<reference evidence="2" key="1">
    <citation type="submission" date="2021-03" db="EMBL/GenBank/DDBJ databases">
        <title>Draft genome sequence of rust myrtle Austropuccinia psidii MF-1, a brazilian biotype.</title>
        <authorList>
            <person name="Quecine M.C."/>
            <person name="Pachon D.M.R."/>
            <person name="Bonatelli M.L."/>
            <person name="Correr F.H."/>
            <person name="Franceschini L.M."/>
            <person name="Leite T.F."/>
            <person name="Margarido G.R.A."/>
            <person name="Almeida C.A."/>
            <person name="Ferrarezi J.A."/>
            <person name="Labate C.A."/>
        </authorList>
    </citation>
    <scope>NUCLEOTIDE SEQUENCE</scope>
    <source>
        <strain evidence="2">MF-1</strain>
    </source>
</reference>
<comment type="caution">
    <text evidence="2">The sequence shown here is derived from an EMBL/GenBank/DDBJ whole genome shotgun (WGS) entry which is preliminary data.</text>
</comment>
<feature type="compositionally biased region" description="Basic residues" evidence="1">
    <location>
        <begin position="82"/>
        <end position="91"/>
    </location>
</feature>
<evidence type="ECO:0000313" key="2">
    <source>
        <dbReference type="EMBL" id="MBW0460921.1"/>
    </source>
</evidence>
<evidence type="ECO:0000313" key="3">
    <source>
        <dbReference type="Proteomes" id="UP000765509"/>
    </source>
</evidence>
<feature type="region of interest" description="Disordered" evidence="1">
    <location>
        <begin position="52"/>
        <end position="115"/>
    </location>
</feature>
<dbReference type="AlphaFoldDB" id="A0A9Q3B8W3"/>
<organism evidence="2 3">
    <name type="scientific">Austropuccinia psidii MF-1</name>
    <dbReference type="NCBI Taxonomy" id="1389203"/>
    <lineage>
        <taxon>Eukaryota</taxon>
        <taxon>Fungi</taxon>
        <taxon>Dikarya</taxon>
        <taxon>Basidiomycota</taxon>
        <taxon>Pucciniomycotina</taxon>
        <taxon>Pucciniomycetes</taxon>
        <taxon>Pucciniales</taxon>
        <taxon>Sphaerophragmiaceae</taxon>
        <taxon>Austropuccinia</taxon>
    </lineage>
</organism>
<feature type="compositionally biased region" description="Basic and acidic residues" evidence="1">
    <location>
        <begin position="106"/>
        <end position="115"/>
    </location>
</feature>
<dbReference type="Proteomes" id="UP000765509">
    <property type="component" value="Unassembled WGS sequence"/>
</dbReference>
<keyword evidence="3" id="KW-1185">Reference proteome</keyword>
<sequence>MSIIGDWGERAYIDFHRRGLESRLLDQLDTDPGSFSTLQELMEITLELNTRYHERQKEKGSHKDTKPPVTESNSLRPPQKSSSKKSKKGKNFRASNNKPHASLLNKDNKLFEYEK</sequence>
<evidence type="ECO:0000256" key="1">
    <source>
        <dbReference type="SAM" id="MobiDB-lite"/>
    </source>
</evidence>
<proteinExistence type="predicted"/>
<protein>
    <submittedName>
        <fullName evidence="2">Uncharacterized protein</fullName>
    </submittedName>
</protein>
<feature type="compositionally biased region" description="Basic and acidic residues" evidence="1">
    <location>
        <begin position="52"/>
        <end position="66"/>
    </location>
</feature>
<gene>
    <name evidence="2" type="ORF">O181_000636</name>
</gene>
<name>A0A9Q3B8W3_9BASI</name>
<dbReference type="EMBL" id="AVOT02000077">
    <property type="protein sequence ID" value="MBW0460921.1"/>
    <property type="molecule type" value="Genomic_DNA"/>
</dbReference>
<accession>A0A9Q3B8W3</accession>
<dbReference type="OrthoDB" id="5582182at2759"/>